<dbReference type="InterPro" id="IPR011671">
    <property type="entry name" value="tRNA_uracil_MeTrfase"/>
</dbReference>
<feature type="region of interest" description="Disordered" evidence="11">
    <location>
        <begin position="1005"/>
        <end position="1138"/>
    </location>
</feature>
<accession>A0A5N6KNH9</accession>
<dbReference type="Proteomes" id="UP000327013">
    <property type="component" value="Unassembled WGS sequence"/>
</dbReference>
<dbReference type="GO" id="GO:0030488">
    <property type="term" value="P:tRNA methylation"/>
    <property type="evidence" value="ECO:0007669"/>
    <property type="project" value="TreeGrafter"/>
</dbReference>
<evidence type="ECO:0000259" key="12">
    <source>
        <dbReference type="Pfam" id="PF01764"/>
    </source>
</evidence>
<dbReference type="GO" id="GO:0006629">
    <property type="term" value="P:lipid metabolic process"/>
    <property type="evidence" value="ECO:0007669"/>
    <property type="project" value="InterPro"/>
</dbReference>
<evidence type="ECO:0000256" key="4">
    <source>
        <dbReference type="ARBA" id="ARBA00022490"/>
    </source>
</evidence>
<evidence type="ECO:0000256" key="1">
    <source>
        <dbReference type="ARBA" id="ARBA00004496"/>
    </source>
</evidence>
<feature type="region of interest" description="Disordered" evidence="11">
    <location>
        <begin position="1"/>
        <end position="24"/>
    </location>
</feature>
<comment type="catalytic activity">
    <reaction evidence="10">
        <text>uridine(44) in tRNA(Ser) + S-adenosyl-L-methionine = 2'-O-methyluridine(44) in tRNA(Ser) + S-adenosyl-L-homocysteine + H(+)</text>
        <dbReference type="Rhea" id="RHEA:43100"/>
        <dbReference type="Rhea" id="RHEA-COMP:10339"/>
        <dbReference type="Rhea" id="RHEA-COMP:10340"/>
        <dbReference type="ChEBI" id="CHEBI:15378"/>
        <dbReference type="ChEBI" id="CHEBI:57856"/>
        <dbReference type="ChEBI" id="CHEBI:59789"/>
        <dbReference type="ChEBI" id="CHEBI:65315"/>
        <dbReference type="ChEBI" id="CHEBI:74478"/>
        <dbReference type="EC" id="2.1.1.211"/>
    </reaction>
</comment>
<sequence>MAKNDPKATATLLRPGSKFELDDTRRGADSPFTVIAHDFKTGLSTKAPFPPELFEAVMLNLIQNPNITSSYLFRADIFYDSINDSSYQPFVGRQNDHGELSSFVKHMKAEYQPLQVEVPGWTLQRTIVRQLIPRNPKLDNPMVQTCHFLASIAASERQMLVLYLPHVEKSEHMPFYHPEVRGIGFMYSWNEEIDAASTAPGTFSIHASCFGTITDLESPDSRLSRTLLRLLQTTYKHAVGLQNGYQKRVHHDQIVPQRRFQDTYTRLKGTYAKPLVENWQEVTDPSKHVFEDLGIAAFLIELWKDMYTAKGLPFPGFVDIGCGNGLLVHVLKTEGYAGWGFDVRKRKSWDTYPKNVKESLRELILVPSIFQSASNISEETAETADWKYHDGLFPPGTFVISNHADELTAWTPILARLSRCPWMAIPCCSHNLAGERFRAPVKACAEAASILEGIPLGKSQKRVTEQQEETDANSKQGKGAALDTVSLSSMQGEHSVTMLVEQELHQSVTIAAFNWIQRAQRIAIIITCRGEAKLRPVAATARQQPGQLPTETSVTHANISIPTFSAIHSHGLPFQGWHSTKMADPHEDDRETPTLALTPLADETPAQAVTRQRTLLPGPLASAVSFVTATSSLSLRVGGLISSAAINGAKITTLTSFELGRAVLEVVLARAGQDVVETSTGRIGRAAAESLLQKSLASLHYAITQTSFLVSAGFQLGTTSLSASLAVGQYLLSTLEAIFGDNETSKAIATIIVLVQREIGSPDYVGVKGERLSTADIITGVAAFALLQRWSRQKTAEEHEQLGTSDAIWDIVVLADPDTQIMALAPNANDSLPVQPGRNGEPAQDHRPRSSASFMSALNGGRSFEGFANDDSRSFMSVASSRRQLEPSSEGYPEQAFRDHLSGQLKPGASVKVTVHSMTINSVSVEIQGDNSALLEPPAGYMLVSADESDVNHRKLVFQSQRKRRKSGNFEVGDQDLFQPLRSLSQLPDLSISPPQLNRDFEELPQASTSEQSPEEVPLPPTPPHDSSPAIMLEKYTTTPEAPRANQKRQRSYFSSPPSGPVDGSFSKQSQIRQPSEPRKQGIRESLKSRASYKNLVDLFNNGQPRKRATDNSRDENIPTISEQQSQMPKSVSSLGPVKKPLSAASQMQRPISPMAAMRRHPAAPSNMQNAGRGGIPGRTSSRATEYHVRARTNPHKRPTSSIYSIATSETSVVLHSGINGIRDEPLSRTLNRDGRVPGQFPQMSFAKNAARFCRFSLASYGSSFLRIIGATADAKPHVTDFNSDDHYEHQAFTSYTRLPPSTVLLSSFVDPQGVPAIAGQSQAGTVLVHFVSLDHEAKAVILSCRGTLGFEDILTDLTADYENFEWQGKSYRVHQGMLAAARKLLNSQGGRVIATIRAALEEFPDYGLVLCGHSLGGGVASVLAIILAQPNGNKLFGDSAFVTSLQPERMKEIANGDLGQTVVPDFTLPPGRPIHVYAYGPAASVSPDLQQATKGLITSIVHGNDAVPFLSLGTLRDFQHIALAFKTDTRDAKGEVRKRVWEGLRQAIKDRAGFGERSGLFGDAWMRHDLEQANDEWPWTCLQSLRAGLQAQKVVPAGNVFHIEAKPVLQRHAFVHSDGTKEEADRCFKPATHITVSHIEDVERAFRELDFRASMFLDHVPLRYERVLDKLEKGLPK</sequence>
<evidence type="ECO:0000313" key="14">
    <source>
        <dbReference type="Proteomes" id="UP000327013"/>
    </source>
</evidence>
<dbReference type="EMBL" id="VIBQ01000009">
    <property type="protein sequence ID" value="KAB8336774.1"/>
    <property type="molecule type" value="Genomic_DNA"/>
</dbReference>
<dbReference type="InterPro" id="IPR029058">
    <property type="entry name" value="AB_hydrolase_fold"/>
</dbReference>
<feature type="compositionally biased region" description="Polar residues" evidence="11">
    <location>
        <begin position="1119"/>
        <end position="1134"/>
    </location>
</feature>
<evidence type="ECO:0000256" key="7">
    <source>
        <dbReference type="ARBA" id="ARBA00022691"/>
    </source>
</evidence>
<dbReference type="Gene3D" id="3.40.50.1820">
    <property type="entry name" value="alpha/beta hydrolase"/>
    <property type="match status" value="1"/>
</dbReference>
<feature type="compositionally biased region" description="Basic and acidic residues" evidence="11">
    <location>
        <begin position="1108"/>
        <end position="1117"/>
    </location>
</feature>
<protein>
    <recommendedName>
        <fullName evidence="3">tRNA(Ser) (uridine(44)-2'-O)-methyltransferase</fullName>
        <ecNumber evidence="3">2.1.1.211</ecNumber>
    </recommendedName>
</protein>
<evidence type="ECO:0000256" key="11">
    <source>
        <dbReference type="SAM" id="MobiDB-lite"/>
    </source>
</evidence>
<comment type="similarity">
    <text evidence="2">Belongs to the TRM44 family.</text>
</comment>
<keyword evidence="7" id="KW-0949">S-adenosyl-L-methionine</keyword>
<dbReference type="GO" id="GO:0005737">
    <property type="term" value="C:cytoplasm"/>
    <property type="evidence" value="ECO:0007669"/>
    <property type="project" value="UniProtKB-SubCell"/>
</dbReference>
<dbReference type="SUPFAM" id="SSF53474">
    <property type="entry name" value="alpha/beta-Hydrolases"/>
    <property type="match status" value="1"/>
</dbReference>
<keyword evidence="8" id="KW-0819">tRNA processing</keyword>
<feature type="compositionally biased region" description="Pro residues" evidence="11">
    <location>
        <begin position="1017"/>
        <end position="1026"/>
    </location>
</feature>
<proteinExistence type="inferred from homology"/>
<dbReference type="OrthoDB" id="10047021at2759"/>
<keyword evidence="9" id="KW-0378">Hydrolase</keyword>
<comment type="subcellular location">
    <subcellularLocation>
        <location evidence="1">Cytoplasm</location>
    </subcellularLocation>
</comment>
<keyword evidence="6" id="KW-0808">Transferase</keyword>
<dbReference type="Pfam" id="PF07757">
    <property type="entry name" value="AdoMet_MTase"/>
    <property type="match status" value="1"/>
</dbReference>
<dbReference type="PANTHER" id="PTHR21210">
    <property type="entry name" value="TRNA (URACIL-O(2)-)-METHYLTRANSFERASE-RELATED"/>
    <property type="match status" value="1"/>
</dbReference>
<keyword evidence="5" id="KW-0489">Methyltransferase</keyword>
<keyword evidence="14" id="KW-1185">Reference proteome</keyword>
<dbReference type="CDD" id="cd00519">
    <property type="entry name" value="Lipase_3"/>
    <property type="match status" value="1"/>
</dbReference>
<evidence type="ECO:0000256" key="2">
    <source>
        <dbReference type="ARBA" id="ARBA00009056"/>
    </source>
</evidence>
<dbReference type="PANTHER" id="PTHR21210:SF0">
    <property type="entry name" value="TRNA (URACIL-O(2)-)-METHYLTRANSFERASE-RELATED"/>
    <property type="match status" value="1"/>
</dbReference>
<evidence type="ECO:0000256" key="10">
    <source>
        <dbReference type="ARBA" id="ARBA00047957"/>
    </source>
</evidence>
<evidence type="ECO:0000256" key="8">
    <source>
        <dbReference type="ARBA" id="ARBA00022694"/>
    </source>
</evidence>
<dbReference type="EC" id="2.1.1.211" evidence="3"/>
<organism evidence="13 14">
    <name type="scientific">Carpinus fangiana</name>
    <dbReference type="NCBI Taxonomy" id="176857"/>
    <lineage>
        <taxon>Eukaryota</taxon>
        <taxon>Viridiplantae</taxon>
        <taxon>Streptophyta</taxon>
        <taxon>Embryophyta</taxon>
        <taxon>Tracheophyta</taxon>
        <taxon>Spermatophyta</taxon>
        <taxon>Magnoliopsida</taxon>
        <taxon>eudicotyledons</taxon>
        <taxon>Gunneridae</taxon>
        <taxon>Pentapetalae</taxon>
        <taxon>rosids</taxon>
        <taxon>fabids</taxon>
        <taxon>Fagales</taxon>
        <taxon>Betulaceae</taxon>
        <taxon>Carpinus</taxon>
    </lineage>
</organism>
<evidence type="ECO:0000256" key="5">
    <source>
        <dbReference type="ARBA" id="ARBA00022603"/>
    </source>
</evidence>
<name>A0A5N6KNH9_9ROSI</name>
<dbReference type="GO" id="GO:0141101">
    <property type="term" value="F:tRNA(Ser) (uridine(44)-2'-O-)-methyltransferase activity"/>
    <property type="evidence" value="ECO:0007669"/>
    <property type="project" value="UniProtKB-EC"/>
</dbReference>
<feature type="domain" description="Fungal lipase-type" evidence="12">
    <location>
        <begin position="1343"/>
        <end position="1512"/>
    </location>
</feature>
<reference evidence="13 14" key="1">
    <citation type="submission" date="2019-06" db="EMBL/GenBank/DDBJ databases">
        <title>A chromosomal-level reference genome of Carpinus fangiana (Coryloideae, Betulaceae).</title>
        <authorList>
            <person name="Yang X."/>
            <person name="Wang Z."/>
            <person name="Zhang L."/>
            <person name="Hao G."/>
            <person name="Liu J."/>
            <person name="Yang Y."/>
        </authorList>
    </citation>
    <scope>NUCLEOTIDE SEQUENCE [LARGE SCALE GENOMIC DNA]</scope>
    <source>
        <strain evidence="13">Cfa_2016G</strain>
        <tissue evidence="13">Leaf</tissue>
    </source>
</reference>
<evidence type="ECO:0000256" key="9">
    <source>
        <dbReference type="ARBA" id="ARBA00022801"/>
    </source>
</evidence>
<dbReference type="GO" id="GO:0016787">
    <property type="term" value="F:hydrolase activity"/>
    <property type="evidence" value="ECO:0007669"/>
    <property type="project" value="UniProtKB-KW"/>
</dbReference>
<evidence type="ECO:0000256" key="3">
    <source>
        <dbReference type="ARBA" id="ARBA00012795"/>
    </source>
</evidence>
<keyword evidence="4" id="KW-0963">Cytoplasm</keyword>
<dbReference type="Pfam" id="PF01764">
    <property type="entry name" value="Lipase_3"/>
    <property type="match status" value="1"/>
</dbReference>
<comment type="caution">
    <text evidence="13">The sequence shown here is derived from an EMBL/GenBank/DDBJ whole genome shotgun (WGS) entry which is preliminary data.</text>
</comment>
<feature type="region of interest" description="Disordered" evidence="11">
    <location>
        <begin position="458"/>
        <end position="480"/>
    </location>
</feature>
<feature type="region of interest" description="Disordered" evidence="11">
    <location>
        <begin position="828"/>
        <end position="853"/>
    </location>
</feature>
<evidence type="ECO:0000313" key="13">
    <source>
        <dbReference type="EMBL" id="KAB8336774.1"/>
    </source>
</evidence>
<dbReference type="InterPro" id="IPR002921">
    <property type="entry name" value="Fungal_lipase-type"/>
</dbReference>
<gene>
    <name evidence="13" type="ORF">FH972_021083</name>
</gene>
<evidence type="ECO:0000256" key="6">
    <source>
        <dbReference type="ARBA" id="ARBA00022679"/>
    </source>
</evidence>
<feature type="compositionally biased region" description="Basic and acidic residues" evidence="11">
    <location>
        <begin position="1076"/>
        <end position="1088"/>
    </location>
</feature>